<dbReference type="Proteomes" id="UP001337655">
    <property type="component" value="Unassembled WGS sequence"/>
</dbReference>
<dbReference type="InterPro" id="IPR011993">
    <property type="entry name" value="PH-like_dom_sf"/>
</dbReference>
<evidence type="ECO:0000313" key="2">
    <source>
        <dbReference type="EMBL" id="KAK5172023.1"/>
    </source>
</evidence>
<organism evidence="2 3">
    <name type="scientific">Saxophila tyrrhenica</name>
    <dbReference type="NCBI Taxonomy" id="1690608"/>
    <lineage>
        <taxon>Eukaryota</taxon>
        <taxon>Fungi</taxon>
        <taxon>Dikarya</taxon>
        <taxon>Ascomycota</taxon>
        <taxon>Pezizomycotina</taxon>
        <taxon>Dothideomycetes</taxon>
        <taxon>Dothideomycetidae</taxon>
        <taxon>Mycosphaerellales</taxon>
        <taxon>Extremaceae</taxon>
        <taxon>Saxophila</taxon>
    </lineage>
</organism>
<feature type="region of interest" description="Disordered" evidence="1">
    <location>
        <begin position="213"/>
        <end position="235"/>
    </location>
</feature>
<proteinExistence type="predicted"/>
<dbReference type="GeneID" id="89925006"/>
<dbReference type="AlphaFoldDB" id="A0AAV9PEE4"/>
<dbReference type="PANTHER" id="PTHR37283">
    <property type="entry name" value="PH DOMAIN-CONTAINING PROTEIN YHR131C"/>
    <property type="match status" value="1"/>
</dbReference>
<comment type="caution">
    <text evidence="2">The sequence shown here is derived from an EMBL/GenBank/DDBJ whole genome shotgun (WGS) entry which is preliminary data.</text>
</comment>
<evidence type="ECO:0000313" key="3">
    <source>
        <dbReference type="Proteomes" id="UP001337655"/>
    </source>
</evidence>
<dbReference type="Gene3D" id="2.30.29.30">
    <property type="entry name" value="Pleckstrin-homology domain (PH domain)/Phosphotyrosine-binding domain (PTB)"/>
    <property type="match status" value="1"/>
</dbReference>
<accession>A0AAV9PEE4</accession>
<dbReference type="RefSeq" id="XP_064660867.1">
    <property type="nucleotide sequence ID" value="XM_064800916.1"/>
</dbReference>
<name>A0AAV9PEE4_9PEZI</name>
<feature type="compositionally biased region" description="Polar residues" evidence="1">
    <location>
        <begin position="217"/>
        <end position="231"/>
    </location>
</feature>
<evidence type="ECO:0000256" key="1">
    <source>
        <dbReference type="SAM" id="MobiDB-lite"/>
    </source>
</evidence>
<evidence type="ECO:0008006" key="4">
    <source>
        <dbReference type="Google" id="ProtNLM"/>
    </source>
</evidence>
<sequence length="323" mass="35969">MASIGGNAAAQSIPPPPYSRTFSLNDSTLPDYTCTIFLSTTALLKAELIAPWRASGHRSWKCVHSKLQGTRLVVTSTRRSTSLGLQGAEVGLASDYYRRSNVVRIRAEGWQFLLALPSMAACIEWIEKITEAISISPPLEDWVEPGYPKQAEPNVKVRTAASRDELQRQWRERWRRRSRSQTWLRLSSQDQPCPGSDVIDELHRCSRSKLQQALGLSHSQDSIGTATSGTERPSDEMVALPHADAAEPAVRERAEMVKGCGSDAQRAPPPAGLPRSVPWMLYGSPWNKAWNQSPRTEELVKSWRPRHFSACICPQCAGHEEQT</sequence>
<dbReference type="EMBL" id="JAVRRT010000005">
    <property type="protein sequence ID" value="KAK5172023.1"/>
    <property type="molecule type" value="Genomic_DNA"/>
</dbReference>
<reference evidence="2 3" key="1">
    <citation type="submission" date="2023-08" db="EMBL/GenBank/DDBJ databases">
        <title>Black Yeasts Isolated from many extreme environments.</title>
        <authorList>
            <person name="Coleine C."/>
            <person name="Stajich J.E."/>
            <person name="Selbmann L."/>
        </authorList>
    </citation>
    <scope>NUCLEOTIDE SEQUENCE [LARGE SCALE GENOMIC DNA]</scope>
    <source>
        <strain evidence="2 3">CCFEE 5935</strain>
    </source>
</reference>
<dbReference type="PANTHER" id="PTHR37283:SF1">
    <property type="entry name" value="PH DOMAIN-CONTAINING PROTEIN YHR131C"/>
    <property type="match status" value="1"/>
</dbReference>
<dbReference type="SUPFAM" id="SSF50729">
    <property type="entry name" value="PH domain-like"/>
    <property type="match status" value="1"/>
</dbReference>
<gene>
    <name evidence="2" type="ORF">LTR77_003660</name>
</gene>
<keyword evidence="3" id="KW-1185">Reference proteome</keyword>
<protein>
    <recommendedName>
        <fullName evidence="4">PH domain-containing protein</fullName>
    </recommendedName>
</protein>